<evidence type="ECO:0000313" key="2">
    <source>
        <dbReference type="EMBL" id="QDU39644.1"/>
    </source>
</evidence>
<dbReference type="Proteomes" id="UP000320496">
    <property type="component" value="Chromosome"/>
</dbReference>
<dbReference type="SUPFAM" id="SSF88659">
    <property type="entry name" value="Sigma3 and sigma4 domains of RNA polymerase sigma factors"/>
    <property type="match status" value="1"/>
</dbReference>
<feature type="region of interest" description="Disordered" evidence="1">
    <location>
        <begin position="1"/>
        <end position="25"/>
    </location>
</feature>
<gene>
    <name evidence="2" type="ORF">Mal4_39900</name>
</gene>
<organism evidence="2 3">
    <name type="scientific">Maioricimonas rarisocia</name>
    <dbReference type="NCBI Taxonomy" id="2528026"/>
    <lineage>
        <taxon>Bacteria</taxon>
        <taxon>Pseudomonadati</taxon>
        <taxon>Planctomycetota</taxon>
        <taxon>Planctomycetia</taxon>
        <taxon>Planctomycetales</taxon>
        <taxon>Planctomycetaceae</taxon>
        <taxon>Maioricimonas</taxon>
    </lineage>
</organism>
<reference evidence="2 3" key="1">
    <citation type="submission" date="2019-02" db="EMBL/GenBank/DDBJ databases">
        <title>Deep-cultivation of Planctomycetes and their phenomic and genomic characterization uncovers novel biology.</title>
        <authorList>
            <person name="Wiegand S."/>
            <person name="Jogler M."/>
            <person name="Boedeker C."/>
            <person name="Pinto D."/>
            <person name="Vollmers J."/>
            <person name="Rivas-Marin E."/>
            <person name="Kohn T."/>
            <person name="Peeters S.H."/>
            <person name="Heuer A."/>
            <person name="Rast P."/>
            <person name="Oberbeckmann S."/>
            <person name="Bunk B."/>
            <person name="Jeske O."/>
            <person name="Meyerdierks A."/>
            <person name="Storesund J.E."/>
            <person name="Kallscheuer N."/>
            <person name="Luecker S."/>
            <person name="Lage O.M."/>
            <person name="Pohl T."/>
            <person name="Merkel B.J."/>
            <person name="Hornburger P."/>
            <person name="Mueller R.-W."/>
            <person name="Bruemmer F."/>
            <person name="Labrenz M."/>
            <person name="Spormann A.M."/>
            <person name="Op den Camp H."/>
            <person name="Overmann J."/>
            <person name="Amann R."/>
            <person name="Jetten M.S.M."/>
            <person name="Mascher T."/>
            <person name="Medema M.H."/>
            <person name="Devos D.P."/>
            <person name="Kaster A.-K."/>
            <person name="Ovreas L."/>
            <person name="Rohde M."/>
            <person name="Galperin M.Y."/>
            <person name="Jogler C."/>
        </authorList>
    </citation>
    <scope>NUCLEOTIDE SEQUENCE [LARGE SCALE GENOMIC DNA]</scope>
    <source>
        <strain evidence="2 3">Mal4</strain>
    </source>
</reference>
<dbReference type="InterPro" id="IPR036388">
    <property type="entry name" value="WH-like_DNA-bd_sf"/>
</dbReference>
<accession>A0A517ZAX8</accession>
<protein>
    <submittedName>
        <fullName evidence="2">RNA polymerase sigma factor</fullName>
    </submittedName>
</protein>
<proteinExistence type="predicted"/>
<dbReference type="EMBL" id="CP036275">
    <property type="protein sequence ID" value="QDU39644.1"/>
    <property type="molecule type" value="Genomic_DNA"/>
</dbReference>
<dbReference type="AlphaFoldDB" id="A0A517ZAX8"/>
<name>A0A517ZAX8_9PLAN</name>
<keyword evidence="3" id="KW-1185">Reference proteome</keyword>
<evidence type="ECO:0000313" key="3">
    <source>
        <dbReference type="Proteomes" id="UP000320496"/>
    </source>
</evidence>
<dbReference type="Gene3D" id="1.10.10.10">
    <property type="entry name" value="Winged helix-like DNA-binding domain superfamily/Winged helix DNA-binding domain"/>
    <property type="match status" value="1"/>
</dbReference>
<dbReference type="RefSeq" id="WP_145370806.1">
    <property type="nucleotide sequence ID" value="NZ_CP036275.1"/>
</dbReference>
<sequence length="151" mass="17750">MDRESYRKLFKHTSSDDPQRDADSLHDAYIETGAEDLEKLRRYARYRAVDERRRIRRHTADSPTEQLKAGGRDCDPCDNAERKEYRQRVADALMLLKPEQRELAIALWWHELKPTEIACRLNVCVKTVYRRKNALCAVLRTLLDYCAPNAN</sequence>
<evidence type="ECO:0000256" key="1">
    <source>
        <dbReference type="SAM" id="MobiDB-lite"/>
    </source>
</evidence>
<feature type="region of interest" description="Disordered" evidence="1">
    <location>
        <begin position="54"/>
        <end position="75"/>
    </location>
</feature>
<dbReference type="InterPro" id="IPR013324">
    <property type="entry name" value="RNA_pol_sigma_r3/r4-like"/>
</dbReference>
<dbReference type="KEGG" id="mri:Mal4_39900"/>